<dbReference type="Gene3D" id="3.40.50.720">
    <property type="entry name" value="NAD(P)-binding Rossmann-like Domain"/>
    <property type="match status" value="1"/>
</dbReference>
<dbReference type="Gene3D" id="3.40.50.12780">
    <property type="entry name" value="N-terminal domain of ligase-like"/>
    <property type="match status" value="1"/>
</dbReference>
<dbReference type="Pfam" id="PF00501">
    <property type="entry name" value="AMP-binding"/>
    <property type="match status" value="1"/>
</dbReference>
<protein>
    <recommendedName>
        <fullName evidence="4">Carrier domain-containing protein</fullName>
    </recommendedName>
</protein>
<dbReference type="Pfam" id="PF23562">
    <property type="entry name" value="AMP-binding_C_3"/>
    <property type="match status" value="1"/>
</dbReference>
<reference evidence="5 6" key="1">
    <citation type="submission" date="2019-06" db="EMBL/GenBank/DDBJ databases">
        <authorList>
            <person name="Broberg M."/>
        </authorList>
    </citation>
    <scope>NUCLEOTIDE SEQUENCE [LARGE SCALE GENOMIC DNA]</scope>
</reference>
<dbReference type="EMBL" id="CABFNS010000729">
    <property type="protein sequence ID" value="VUC24934.1"/>
    <property type="molecule type" value="Genomic_DNA"/>
</dbReference>
<dbReference type="Pfam" id="PF07993">
    <property type="entry name" value="NAD_binding_4"/>
    <property type="match status" value="1"/>
</dbReference>
<evidence type="ECO:0000313" key="5">
    <source>
        <dbReference type="EMBL" id="VUC24934.1"/>
    </source>
</evidence>
<dbReference type="PROSITE" id="PS50075">
    <property type="entry name" value="CARRIER"/>
    <property type="match status" value="1"/>
</dbReference>
<dbReference type="Pfam" id="PF00550">
    <property type="entry name" value="PP-binding"/>
    <property type="match status" value="1"/>
</dbReference>
<evidence type="ECO:0000313" key="6">
    <source>
        <dbReference type="Proteomes" id="UP000766486"/>
    </source>
</evidence>
<dbReference type="PROSITE" id="PS00455">
    <property type="entry name" value="AMP_BINDING"/>
    <property type="match status" value="1"/>
</dbReference>
<dbReference type="PANTHER" id="PTHR43439">
    <property type="entry name" value="PHENYLACETATE-COENZYME A LIGASE"/>
    <property type="match status" value="1"/>
</dbReference>
<keyword evidence="6" id="KW-1185">Reference proteome</keyword>
<evidence type="ECO:0000259" key="4">
    <source>
        <dbReference type="PROSITE" id="PS50075"/>
    </source>
</evidence>
<name>A0ABY6U1T3_BIOOC</name>
<dbReference type="SMART" id="SM00823">
    <property type="entry name" value="PKS_PP"/>
    <property type="match status" value="1"/>
</dbReference>
<dbReference type="InterPro" id="IPR020806">
    <property type="entry name" value="PKS_PP-bd"/>
</dbReference>
<keyword evidence="1" id="KW-0596">Phosphopantetheine</keyword>
<dbReference type="InterPro" id="IPR042099">
    <property type="entry name" value="ANL_N_sf"/>
</dbReference>
<dbReference type="Proteomes" id="UP000766486">
    <property type="component" value="Unassembled WGS sequence"/>
</dbReference>
<evidence type="ECO:0000256" key="2">
    <source>
        <dbReference type="ARBA" id="ARBA00022553"/>
    </source>
</evidence>
<dbReference type="PANTHER" id="PTHR43439:SF2">
    <property type="entry name" value="ENZYME, PUTATIVE (JCVI)-RELATED"/>
    <property type="match status" value="1"/>
</dbReference>
<organism evidence="5 6">
    <name type="scientific">Bionectria ochroleuca</name>
    <name type="common">Gliocladium roseum</name>
    <dbReference type="NCBI Taxonomy" id="29856"/>
    <lineage>
        <taxon>Eukaryota</taxon>
        <taxon>Fungi</taxon>
        <taxon>Dikarya</taxon>
        <taxon>Ascomycota</taxon>
        <taxon>Pezizomycotina</taxon>
        <taxon>Sordariomycetes</taxon>
        <taxon>Hypocreomycetidae</taxon>
        <taxon>Hypocreales</taxon>
        <taxon>Bionectriaceae</taxon>
        <taxon>Clonostachys</taxon>
    </lineage>
</organism>
<dbReference type="InterPro" id="IPR000873">
    <property type="entry name" value="AMP-dep_synth/lig_dom"/>
</dbReference>
<dbReference type="Gene3D" id="1.10.1200.10">
    <property type="entry name" value="ACP-like"/>
    <property type="match status" value="1"/>
</dbReference>
<dbReference type="InterPro" id="IPR036291">
    <property type="entry name" value="NAD(P)-bd_dom_sf"/>
</dbReference>
<comment type="caution">
    <text evidence="5">The sequence shown here is derived from an EMBL/GenBank/DDBJ whole genome shotgun (WGS) entry which is preliminary data.</text>
</comment>
<dbReference type="InterPro" id="IPR051414">
    <property type="entry name" value="Adenylate-forming_Reductase"/>
</dbReference>
<dbReference type="SUPFAM" id="SSF56801">
    <property type="entry name" value="Acetyl-CoA synthetase-like"/>
    <property type="match status" value="1"/>
</dbReference>
<dbReference type="InterPro" id="IPR013120">
    <property type="entry name" value="FAR_NAD-bd"/>
</dbReference>
<gene>
    <name evidence="5" type="ORF">CLO192961_LOCUS154667</name>
</gene>
<dbReference type="InterPro" id="IPR036736">
    <property type="entry name" value="ACP-like_sf"/>
</dbReference>
<evidence type="ECO:0000256" key="3">
    <source>
        <dbReference type="ARBA" id="ARBA00022857"/>
    </source>
</evidence>
<keyword evidence="2" id="KW-0597">Phosphoprotein</keyword>
<evidence type="ECO:0000256" key="1">
    <source>
        <dbReference type="ARBA" id="ARBA00022450"/>
    </source>
</evidence>
<accession>A0ABY6U1T3</accession>
<proteinExistence type="predicted"/>
<sequence>MSLEISRAPFGRRLLPTVIDDRARANPDEAMFFLADDSNGTVSLRRISTSQFSNAINYVTWWLKEQLHDPELGTVFGYIGPNDLRYFILMVASVKLGCKVLLSSPRNSIAGHTALIKQSDCRVWLTGDANIDVTQILNENPMPHYILPGLMNILQQPPATPYPYERQFEDARWDTLALIHTSGSTGVPKLVPLYLGTAACVDAFHIMKPVDGKRPTGVEWSGINMLAVYFNWTVVLPPPGIWSADTLERILDQVPIVEAAFVAPSILQEISQSPRLLTKLEKLEFVTTAGGPTPHYAGSIVSKHVHLHQTMGSTEGQWLSTIPCRREDWEYIHIAEETGYEMVHDSEELYELTFRRKEEYELTQSFFVTFPEMDIWHTKDLYSKHPTLPQRWKFEGRKDDLIVLSNGEKFNPNRTEEQLSSHPWIQAACIVGSGRFQPAVLLELAPNVKASPDEVFREAWSEIQVCNEKLPSFAKIHRSHVSVVSKPFSRLGKGTVSRYATWEKFRSTIEQLYSARQATSSSSNLSTFEALLEQVLDIAREISSPKEVLNAETNLFEAGFDSLSAQELRYAIDDTMGLKLESGDVFRRPSVFQLCELIWSRRQSPGQSQTNPRDRVRGKIQEFFSKTFPSGKDRPVSVIVTGTTGYLGSYILEFLYRNPAVDEIWCLNRDPGAASKQPELARHRGLIENWEAKTIKFLTVNLEQYNWGLSEEDFGTLASRARVLILDNAWQVNFNLPLESFDDHLNGVKHLIRFGEQAKNALHVVFISSVSVAMNWNKVAIGPVRELPIANLDAPGNGYGESKLVAEHLIYEAARRGVFSASVCRTGQAGGPVDNGTLIETSLHMRALPSDLGLCEVTDWIPIDRLASMLVDIALLPPFSADACRFYHLVNPTKTSWGAIAPTVQERLARTCSAEIKICPLSEWVQLLEKTALLTRTMADGAIAQSGRSLRGIKLLDFYRGLVAEPESTQPMWLMEGALSASPNLRQLPAVGASWVTLWMKQWGY</sequence>
<dbReference type="InterPro" id="IPR020845">
    <property type="entry name" value="AMP-binding_CS"/>
</dbReference>
<feature type="domain" description="Carrier" evidence="4">
    <location>
        <begin position="526"/>
        <end position="602"/>
    </location>
</feature>
<dbReference type="SUPFAM" id="SSF51735">
    <property type="entry name" value="NAD(P)-binding Rossmann-fold domains"/>
    <property type="match status" value="1"/>
</dbReference>
<dbReference type="InterPro" id="IPR009081">
    <property type="entry name" value="PP-bd_ACP"/>
</dbReference>
<keyword evidence="3" id="KW-0521">NADP</keyword>
<dbReference type="SUPFAM" id="SSF47336">
    <property type="entry name" value="ACP-like"/>
    <property type="match status" value="1"/>
</dbReference>